<keyword evidence="3" id="KW-1185">Reference proteome</keyword>
<dbReference type="AlphaFoldDB" id="R7UD15"/>
<dbReference type="EMBL" id="KB302492">
    <property type="protein sequence ID" value="ELU04280.1"/>
    <property type="molecule type" value="Genomic_DNA"/>
</dbReference>
<reference evidence="3" key="1">
    <citation type="submission" date="2012-12" db="EMBL/GenBank/DDBJ databases">
        <authorList>
            <person name="Hellsten U."/>
            <person name="Grimwood J."/>
            <person name="Chapman J.A."/>
            <person name="Shapiro H."/>
            <person name="Aerts A."/>
            <person name="Otillar R.P."/>
            <person name="Terry A.Y."/>
            <person name="Boore J.L."/>
            <person name="Simakov O."/>
            <person name="Marletaz F."/>
            <person name="Cho S.-J."/>
            <person name="Edsinger-Gonzales E."/>
            <person name="Havlak P."/>
            <person name="Kuo D.-H."/>
            <person name="Larsson T."/>
            <person name="Lv J."/>
            <person name="Arendt D."/>
            <person name="Savage R."/>
            <person name="Osoegawa K."/>
            <person name="de Jong P."/>
            <person name="Lindberg D.R."/>
            <person name="Seaver E.C."/>
            <person name="Weisblat D.A."/>
            <person name="Putnam N.H."/>
            <person name="Grigoriev I.V."/>
            <person name="Rokhsar D.S."/>
        </authorList>
    </citation>
    <scope>NUCLEOTIDE SEQUENCE</scope>
    <source>
        <strain evidence="3">I ESC-2004</strain>
    </source>
</reference>
<dbReference type="HOGENOM" id="CLU_1469570_0_0_1"/>
<gene>
    <name evidence="1" type="ORF">CAPTEDRAFT_194576</name>
</gene>
<evidence type="ECO:0000313" key="2">
    <source>
        <dbReference type="EnsemblMetazoa" id="CapteP194576"/>
    </source>
</evidence>
<dbReference type="Proteomes" id="UP000014760">
    <property type="component" value="Unassembled WGS sequence"/>
</dbReference>
<dbReference type="EMBL" id="AMQN01008227">
    <property type="status" value="NOT_ANNOTATED_CDS"/>
    <property type="molecule type" value="Genomic_DNA"/>
</dbReference>
<proteinExistence type="predicted"/>
<accession>R7UD15</accession>
<protein>
    <submittedName>
        <fullName evidence="1 2">Uncharacterized protein</fullName>
    </submittedName>
</protein>
<name>R7UD15_CAPTE</name>
<evidence type="ECO:0000313" key="1">
    <source>
        <dbReference type="EMBL" id="ELU04280.1"/>
    </source>
</evidence>
<evidence type="ECO:0000313" key="3">
    <source>
        <dbReference type="Proteomes" id="UP000014760"/>
    </source>
</evidence>
<sequence>MPAPLCFAGRYGIHIREHCIKCRVLMPWIPLEEQRKRNAARPLDCQHEVFGAAGLTLMIQRSVFDGMLHWGPEDEGIHLDVDFENYDPYKDPKFFKILEEVVYPAWRKNFYKVHRSCDRGQWPSVCESLMELKTKLRAGIQGCACTNVLAVESGATLLHNKVPHVQLAFTVVMVTYRILRLFVE</sequence>
<reference evidence="1 3" key="2">
    <citation type="journal article" date="2013" name="Nature">
        <title>Insights into bilaterian evolution from three spiralian genomes.</title>
        <authorList>
            <person name="Simakov O."/>
            <person name="Marletaz F."/>
            <person name="Cho S.J."/>
            <person name="Edsinger-Gonzales E."/>
            <person name="Havlak P."/>
            <person name="Hellsten U."/>
            <person name="Kuo D.H."/>
            <person name="Larsson T."/>
            <person name="Lv J."/>
            <person name="Arendt D."/>
            <person name="Savage R."/>
            <person name="Osoegawa K."/>
            <person name="de Jong P."/>
            <person name="Grimwood J."/>
            <person name="Chapman J.A."/>
            <person name="Shapiro H."/>
            <person name="Aerts A."/>
            <person name="Otillar R.P."/>
            <person name="Terry A.Y."/>
            <person name="Boore J.L."/>
            <person name="Grigoriev I.V."/>
            <person name="Lindberg D.R."/>
            <person name="Seaver E.C."/>
            <person name="Weisblat D.A."/>
            <person name="Putnam N.H."/>
            <person name="Rokhsar D.S."/>
        </authorList>
    </citation>
    <scope>NUCLEOTIDE SEQUENCE</scope>
    <source>
        <strain evidence="1 3">I ESC-2004</strain>
    </source>
</reference>
<dbReference type="EnsemblMetazoa" id="CapteT194576">
    <property type="protein sequence ID" value="CapteP194576"/>
    <property type="gene ID" value="CapteG194576"/>
</dbReference>
<organism evidence="1">
    <name type="scientific">Capitella teleta</name>
    <name type="common">Polychaete worm</name>
    <dbReference type="NCBI Taxonomy" id="283909"/>
    <lineage>
        <taxon>Eukaryota</taxon>
        <taxon>Metazoa</taxon>
        <taxon>Spiralia</taxon>
        <taxon>Lophotrochozoa</taxon>
        <taxon>Annelida</taxon>
        <taxon>Polychaeta</taxon>
        <taxon>Sedentaria</taxon>
        <taxon>Scolecida</taxon>
        <taxon>Capitellidae</taxon>
        <taxon>Capitella</taxon>
    </lineage>
</organism>
<reference evidence="2" key="3">
    <citation type="submission" date="2015-06" db="UniProtKB">
        <authorList>
            <consortium name="EnsemblMetazoa"/>
        </authorList>
    </citation>
    <scope>IDENTIFICATION</scope>
</reference>